<dbReference type="SUPFAM" id="SSF52540">
    <property type="entry name" value="P-loop containing nucleoside triphosphate hydrolases"/>
    <property type="match status" value="1"/>
</dbReference>
<reference evidence="2 3" key="1">
    <citation type="submission" date="2011-02" db="EMBL/GenBank/DDBJ databases">
        <title>The Genome Sequence of Sphaeroforma arctica JP610.</title>
        <authorList>
            <consortium name="The Broad Institute Genome Sequencing Platform"/>
            <person name="Russ C."/>
            <person name="Cuomo C."/>
            <person name="Young S.K."/>
            <person name="Zeng Q."/>
            <person name="Gargeya S."/>
            <person name="Alvarado L."/>
            <person name="Berlin A."/>
            <person name="Chapman S.B."/>
            <person name="Chen Z."/>
            <person name="Freedman E."/>
            <person name="Gellesch M."/>
            <person name="Goldberg J."/>
            <person name="Griggs A."/>
            <person name="Gujja S."/>
            <person name="Heilman E."/>
            <person name="Heiman D."/>
            <person name="Howarth C."/>
            <person name="Mehta T."/>
            <person name="Neiman D."/>
            <person name="Pearson M."/>
            <person name="Roberts A."/>
            <person name="Saif S."/>
            <person name="Shea T."/>
            <person name="Shenoy N."/>
            <person name="Sisk P."/>
            <person name="Stolte C."/>
            <person name="Sykes S."/>
            <person name="White J."/>
            <person name="Yandava C."/>
            <person name="Burger G."/>
            <person name="Gray M.W."/>
            <person name="Holland P.W.H."/>
            <person name="King N."/>
            <person name="Lang F.B.F."/>
            <person name="Roger A.J."/>
            <person name="Ruiz-Trillo I."/>
            <person name="Haas B."/>
            <person name="Nusbaum C."/>
            <person name="Birren B."/>
        </authorList>
    </citation>
    <scope>NUCLEOTIDE SEQUENCE [LARGE SCALE GENOMIC DNA]</scope>
    <source>
        <strain evidence="2 3">JP610</strain>
    </source>
</reference>
<proteinExistence type="predicted"/>
<dbReference type="STRING" id="667725.A0A0L0FEH6"/>
<dbReference type="InterPro" id="IPR027417">
    <property type="entry name" value="P-loop_NTPase"/>
</dbReference>
<dbReference type="eggNOG" id="KOG0062">
    <property type="taxonomic scope" value="Eukaryota"/>
</dbReference>
<accession>A0A0L0FEH6</accession>
<dbReference type="RefSeq" id="XP_014149066.1">
    <property type="nucleotide sequence ID" value="XM_014293591.1"/>
</dbReference>
<organism evidence="2 3">
    <name type="scientific">Sphaeroforma arctica JP610</name>
    <dbReference type="NCBI Taxonomy" id="667725"/>
    <lineage>
        <taxon>Eukaryota</taxon>
        <taxon>Ichthyosporea</taxon>
        <taxon>Ichthyophonida</taxon>
        <taxon>Sphaeroforma</taxon>
    </lineage>
</organism>
<evidence type="ECO:0008006" key="4">
    <source>
        <dbReference type="Google" id="ProtNLM"/>
    </source>
</evidence>
<dbReference type="AlphaFoldDB" id="A0A0L0FEH6"/>
<dbReference type="PANTHER" id="PTHR19211:SF14">
    <property type="entry name" value="ATP-BINDING CASSETTE SUB-FAMILY F MEMBER 1"/>
    <property type="match status" value="1"/>
</dbReference>
<sequence>VALAAILLQNADLILLDEPTNNLDLSAILWLRTSILEKCKNVTLIIVSHEIHFLDSVANKLFELNAAKGCLNISGGTYSDYIEMRQKAHMKYELEYESRQSELSRLQKQSQKRKDQSERGSQVGLAKACSVWPSIYL</sequence>
<dbReference type="EMBL" id="KQ243806">
    <property type="protein sequence ID" value="KNC75164.1"/>
    <property type="molecule type" value="Genomic_DNA"/>
</dbReference>
<protein>
    <recommendedName>
        <fullName evidence="4">ABC transporter domain-containing protein</fullName>
    </recommendedName>
</protein>
<name>A0A0L0FEH6_9EUKA</name>
<evidence type="ECO:0000313" key="3">
    <source>
        <dbReference type="Proteomes" id="UP000054560"/>
    </source>
</evidence>
<dbReference type="OrthoDB" id="2110130at2759"/>
<evidence type="ECO:0000313" key="2">
    <source>
        <dbReference type="EMBL" id="KNC75164.1"/>
    </source>
</evidence>
<dbReference type="GeneID" id="25912808"/>
<dbReference type="Gene3D" id="3.40.50.300">
    <property type="entry name" value="P-loop containing nucleotide triphosphate hydrolases"/>
    <property type="match status" value="1"/>
</dbReference>
<gene>
    <name evidence="2" type="ORF">SARC_12304</name>
</gene>
<dbReference type="InterPro" id="IPR050611">
    <property type="entry name" value="ABCF"/>
</dbReference>
<feature type="non-terminal residue" evidence="2">
    <location>
        <position position="1"/>
    </location>
</feature>
<evidence type="ECO:0000256" key="1">
    <source>
        <dbReference type="ARBA" id="ARBA00022737"/>
    </source>
</evidence>
<dbReference type="Proteomes" id="UP000054560">
    <property type="component" value="Unassembled WGS sequence"/>
</dbReference>
<keyword evidence="1" id="KW-0677">Repeat</keyword>
<dbReference type="PANTHER" id="PTHR19211">
    <property type="entry name" value="ATP-BINDING TRANSPORT PROTEIN-RELATED"/>
    <property type="match status" value="1"/>
</dbReference>
<dbReference type="GO" id="GO:0005524">
    <property type="term" value="F:ATP binding"/>
    <property type="evidence" value="ECO:0007669"/>
    <property type="project" value="TreeGrafter"/>
</dbReference>
<keyword evidence="3" id="KW-1185">Reference proteome</keyword>